<feature type="domain" description="Haem-binding" evidence="1">
    <location>
        <begin position="3"/>
        <end position="78"/>
    </location>
</feature>
<name>A0A917ISG3_9BACT</name>
<dbReference type="AlphaFoldDB" id="A0A917ISG3"/>
<sequence>MMPASYLVSHDITEARSRFNLSEWSKIPSGQQQVLLWEMVNAVEQKKMPLSRYLAVHPNAAISPSELAILKDYVNTLPGRSKVDTAKITRSPYVSDGKTLISTGTPVSITGIAYSDSYKSWTVLSVTDKFDGGSMRIVYGNEIMIKAIKNNQIPFPDGAQMVKVVWGKQREDAEGNVLPGNFQNVQFMVKDSKKYKSTEGWGFAKFDGPDLKPFGKTVAFATTCINCHKLLVAENDFVFNIPTK</sequence>
<dbReference type="SMART" id="SM01235">
    <property type="entry name" value="Haem_bd"/>
    <property type="match status" value="1"/>
</dbReference>
<dbReference type="InterPro" id="IPR025992">
    <property type="entry name" value="Haem-bd"/>
</dbReference>
<comment type="caution">
    <text evidence="2">The sequence shown here is derived from an EMBL/GenBank/DDBJ whole genome shotgun (WGS) entry which is preliminary data.</text>
</comment>
<protein>
    <recommendedName>
        <fullName evidence="1">Haem-binding domain-containing protein</fullName>
    </recommendedName>
</protein>
<keyword evidence="3" id="KW-1185">Reference proteome</keyword>
<proteinExistence type="predicted"/>
<reference evidence="2" key="2">
    <citation type="submission" date="2020-09" db="EMBL/GenBank/DDBJ databases">
        <authorList>
            <person name="Sun Q."/>
            <person name="Zhou Y."/>
        </authorList>
    </citation>
    <scope>NUCLEOTIDE SEQUENCE</scope>
    <source>
        <strain evidence="2">CGMCC 1.15290</strain>
    </source>
</reference>
<evidence type="ECO:0000259" key="1">
    <source>
        <dbReference type="SMART" id="SM01235"/>
    </source>
</evidence>
<reference evidence="2" key="1">
    <citation type="journal article" date="2014" name="Int. J. Syst. Evol. Microbiol.">
        <title>Complete genome sequence of Corynebacterium casei LMG S-19264T (=DSM 44701T), isolated from a smear-ripened cheese.</title>
        <authorList>
            <consortium name="US DOE Joint Genome Institute (JGI-PGF)"/>
            <person name="Walter F."/>
            <person name="Albersmeier A."/>
            <person name="Kalinowski J."/>
            <person name="Ruckert C."/>
        </authorList>
    </citation>
    <scope>NUCLEOTIDE SEQUENCE</scope>
    <source>
        <strain evidence="2">CGMCC 1.15290</strain>
    </source>
</reference>
<organism evidence="2 3">
    <name type="scientific">Filimonas zeae</name>
    <dbReference type="NCBI Taxonomy" id="1737353"/>
    <lineage>
        <taxon>Bacteria</taxon>
        <taxon>Pseudomonadati</taxon>
        <taxon>Bacteroidota</taxon>
        <taxon>Chitinophagia</taxon>
        <taxon>Chitinophagales</taxon>
        <taxon>Chitinophagaceae</taxon>
        <taxon>Filimonas</taxon>
    </lineage>
</organism>
<dbReference type="InterPro" id="IPR032033">
    <property type="entry name" value="Cytochrome_P460"/>
</dbReference>
<evidence type="ECO:0000313" key="2">
    <source>
        <dbReference type="EMBL" id="GGH61336.1"/>
    </source>
</evidence>
<dbReference type="Gene3D" id="3.50.70.20">
    <property type="entry name" value="Cytochrome P460"/>
    <property type="match status" value="1"/>
</dbReference>
<accession>A0A917ISG3</accession>
<dbReference type="Pfam" id="PF16694">
    <property type="entry name" value="Cytochrome_P460"/>
    <property type="match status" value="1"/>
</dbReference>
<gene>
    <name evidence="2" type="ORF">GCM10011379_10210</name>
</gene>
<dbReference type="Pfam" id="PF14376">
    <property type="entry name" value="Haem_bd"/>
    <property type="match status" value="1"/>
</dbReference>
<evidence type="ECO:0000313" key="3">
    <source>
        <dbReference type="Proteomes" id="UP000627292"/>
    </source>
</evidence>
<dbReference type="Proteomes" id="UP000627292">
    <property type="component" value="Unassembled WGS sequence"/>
</dbReference>
<dbReference type="InterPro" id="IPR038142">
    <property type="entry name" value="Cytochrome_P460_sp"/>
</dbReference>
<dbReference type="EMBL" id="BMIB01000001">
    <property type="protein sequence ID" value="GGH61336.1"/>
    <property type="molecule type" value="Genomic_DNA"/>
</dbReference>
<dbReference type="CDD" id="cd20753">
    <property type="entry name" value="cyt_P460_Mc-like"/>
    <property type="match status" value="1"/>
</dbReference>